<sequence>MLTQLRHHAEESANALWGLSGPHDAPRYHELPDSGNFFKDNIMSWQSPYGDFFLSWYAGQLVGHGDHILDVANGVLGDKPAELSAKVSFMHWWHDARSRPAEAVAGFYKSNQKNRYSPVAKMFTRHVCMNKQHHITGASPDQLLVQIKNACRRHGARIAGENAFSRIRSNLLTVERTQPSHFTYQRMGTDFFSPEHWPPFMEFMRGVLCGEWDEDELADEERNMASTSANANARETQAV</sequence>
<name>A0A8J6BUJ1_ZIZPA</name>
<dbReference type="GO" id="GO:0000272">
    <property type="term" value="P:polysaccharide catabolic process"/>
    <property type="evidence" value="ECO:0007669"/>
    <property type="project" value="UniProtKB-KW"/>
</dbReference>
<dbReference type="PANTHER" id="PTHR31352">
    <property type="entry name" value="BETA-AMYLASE 1, CHLOROPLASTIC"/>
    <property type="match status" value="1"/>
</dbReference>
<keyword evidence="2 3" id="KW-0624">Polysaccharide degradation</keyword>
<dbReference type="PANTHER" id="PTHR31352:SF3">
    <property type="entry name" value="INACTIVE BETA-AMYLASE 9"/>
    <property type="match status" value="1"/>
</dbReference>
<feature type="region of interest" description="Disordered" evidence="4">
    <location>
        <begin position="220"/>
        <end position="239"/>
    </location>
</feature>
<reference evidence="5" key="2">
    <citation type="submission" date="2021-02" db="EMBL/GenBank/DDBJ databases">
        <authorList>
            <person name="Kimball J.A."/>
            <person name="Haas M.W."/>
            <person name="Macchietto M."/>
            <person name="Kono T."/>
            <person name="Duquette J."/>
            <person name="Shao M."/>
        </authorList>
    </citation>
    <scope>NUCLEOTIDE SEQUENCE</scope>
    <source>
        <tissue evidence="5">Fresh leaf tissue</tissue>
    </source>
</reference>
<keyword evidence="6" id="KW-1185">Reference proteome</keyword>
<evidence type="ECO:0000256" key="4">
    <source>
        <dbReference type="SAM" id="MobiDB-lite"/>
    </source>
</evidence>
<dbReference type="GO" id="GO:0016161">
    <property type="term" value="F:beta-amylase activity"/>
    <property type="evidence" value="ECO:0007669"/>
    <property type="project" value="UniProtKB-EC"/>
</dbReference>
<dbReference type="EC" id="3.2.1.2" evidence="3"/>
<dbReference type="OrthoDB" id="1660156at2759"/>
<comment type="caution">
    <text evidence="5">The sequence shown here is derived from an EMBL/GenBank/DDBJ whole genome shotgun (WGS) entry which is preliminary data.</text>
</comment>
<comment type="catalytic activity">
    <reaction evidence="3">
        <text>Hydrolysis of (1-&gt;4)-alpha-D-glucosidic linkages in polysaccharides so as to remove successive maltose units from the non-reducing ends of the chains.</text>
        <dbReference type="EC" id="3.2.1.2"/>
    </reaction>
</comment>
<comment type="similarity">
    <text evidence="3">Belongs to the glycosyl hydrolase 14 family.</text>
</comment>
<organism evidence="5 6">
    <name type="scientific">Zizania palustris</name>
    <name type="common">Northern wild rice</name>
    <dbReference type="NCBI Taxonomy" id="103762"/>
    <lineage>
        <taxon>Eukaryota</taxon>
        <taxon>Viridiplantae</taxon>
        <taxon>Streptophyta</taxon>
        <taxon>Embryophyta</taxon>
        <taxon>Tracheophyta</taxon>
        <taxon>Spermatophyta</taxon>
        <taxon>Magnoliopsida</taxon>
        <taxon>Liliopsida</taxon>
        <taxon>Poales</taxon>
        <taxon>Poaceae</taxon>
        <taxon>BOP clade</taxon>
        <taxon>Oryzoideae</taxon>
        <taxon>Oryzeae</taxon>
        <taxon>Zizaniinae</taxon>
        <taxon>Zizania</taxon>
    </lineage>
</organism>
<reference evidence="5" key="1">
    <citation type="journal article" date="2021" name="bioRxiv">
        <title>Whole Genome Assembly and Annotation of Northern Wild Rice, Zizania palustris L., Supports a Whole Genome Duplication in the Zizania Genus.</title>
        <authorList>
            <person name="Haas M."/>
            <person name="Kono T."/>
            <person name="Macchietto M."/>
            <person name="Millas R."/>
            <person name="McGilp L."/>
            <person name="Shao M."/>
            <person name="Duquette J."/>
            <person name="Hirsch C.N."/>
            <person name="Kimball J."/>
        </authorList>
    </citation>
    <scope>NUCLEOTIDE SEQUENCE</scope>
    <source>
        <tissue evidence="5">Fresh leaf tissue</tissue>
    </source>
</reference>
<dbReference type="InterPro" id="IPR001554">
    <property type="entry name" value="Glyco_hydro_14"/>
</dbReference>
<gene>
    <name evidence="5" type="ORF">GUJ93_ZPchr0013g34783</name>
</gene>
<evidence type="ECO:0000256" key="3">
    <source>
        <dbReference type="RuleBase" id="RU000509"/>
    </source>
</evidence>
<dbReference type="Pfam" id="PF01373">
    <property type="entry name" value="Glyco_hydro_14"/>
    <property type="match status" value="1"/>
</dbReference>
<dbReference type="Proteomes" id="UP000729402">
    <property type="component" value="Unassembled WGS sequence"/>
</dbReference>
<dbReference type="EMBL" id="JAAALK010000079">
    <property type="protein sequence ID" value="KAG8095864.1"/>
    <property type="molecule type" value="Genomic_DNA"/>
</dbReference>
<keyword evidence="1 3" id="KW-0119">Carbohydrate metabolism</keyword>
<evidence type="ECO:0000256" key="1">
    <source>
        <dbReference type="ARBA" id="ARBA00023277"/>
    </source>
</evidence>
<evidence type="ECO:0000256" key="2">
    <source>
        <dbReference type="ARBA" id="ARBA00023326"/>
    </source>
</evidence>
<keyword evidence="3" id="KW-0378">Hydrolase</keyword>
<dbReference type="AlphaFoldDB" id="A0A8J6BUJ1"/>
<proteinExistence type="inferred from homology"/>
<feature type="compositionally biased region" description="Polar residues" evidence="4">
    <location>
        <begin position="224"/>
        <end position="239"/>
    </location>
</feature>
<evidence type="ECO:0000313" key="5">
    <source>
        <dbReference type="EMBL" id="KAG8095864.1"/>
    </source>
</evidence>
<protein>
    <recommendedName>
        <fullName evidence="3">Beta-amylase</fullName>
        <ecNumber evidence="3">3.2.1.2</ecNumber>
    </recommendedName>
</protein>
<evidence type="ECO:0000313" key="6">
    <source>
        <dbReference type="Proteomes" id="UP000729402"/>
    </source>
</evidence>
<keyword evidence="3" id="KW-0326">Glycosidase</keyword>
<accession>A0A8J6BUJ1</accession>